<evidence type="ECO:0000313" key="2">
    <source>
        <dbReference type="Proteomes" id="UP000075583"/>
    </source>
</evidence>
<dbReference type="RefSeq" id="WP_062589700.1">
    <property type="nucleotide sequence ID" value="NZ_LQZQ01000003.1"/>
</dbReference>
<comment type="caution">
    <text evidence="1">The sequence shown here is derived from an EMBL/GenBank/DDBJ whole genome shotgun (WGS) entry which is preliminary data.</text>
</comment>
<keyword evidence="2" id="KW-1185">Reference proteome</keyword>
<protein>
    <recommendedName>
        <fullName evidence="3">DUF4136 domain-containing protein</fullName>
    </recommendedName>
</protein>
<dbReference type="Proteomes" id="UP000075583">
    <property type="component" value="Unassembled WGS sequence"/>
</dbReference>
<dbReference type="STRING" id="279360.MB14_15015"/>
<gene>
    <name evidence="1" type="ORF">MB14_15015</name>
</gene>
<dbReference type="PROSITE" id="PS51257">
    <property type="entry name" value="PROKAR_LIPOPROTEIN"/>
    <property type="match status" value="1"/>
</dbReference>
<reference evidence="1" key="1">
    <citation type="submission" date="2016-01" db="EMBL/GenBank/DDBJ databases">
        <title>Genome sequencing of Roseivirga ehrenbergii KMM 6017.</title>
        <authorList>
            <person name="Selvaratnam C."/>
            <person name="Thevarajoo S."/>
            <person name="Goh K.M."/>
            <person name="Ee R."/>
            <person name="Chan K.-G."/>
            <person name="Chong C.S."/>
        </authorList>
    </citation>
    <scope>NUCLEOTIDE SEQUENCE [LARGE SCALE GENOMIC DNA]</scope>
    <source>
        <strain evidence="1">KMM 6017</strain>
    </source>
</reference>
<sequence length="197" mass="22123">MINKKALSLLVIILLFQGCTSTKVKRSTVRDYDGDFNNIRFSIHTERDFQHFVGSVVNELRIALAARGIASDYEFKEQTPNDGRTSKRMKEQDSLSIKPELLFVITQAGQSNYSGYTPSFYTPNGWTGGNYIHKVSLELDILIKEIKKPTTIWIGGLEAKSNAGAFGDLKDGMGHKQTARKIIKRLEEDGLIPLLKK</sequence>
<evidence type="ECO:0008006" key="3">
    <source>
        <dbReference type="Google" id="ProtNLM"/>
    </source>
</evidence>
<organism evidence="1 2">
    <name type="scientific">Roseivirga ehrenbergii (strain DSM 102268 / JCM 13514 / KCTC 12282 / NCIMB 14502 / KMM 6017)</name>
    <dbReference type="NCBI Taxonomy" id="279360"/>
    <lineage>
        <taxon>Bacteria</taxon>
        <taxon>Pseudomonadati</taxon>
        <taxon>Bacteroidota</taxon>
        <taxon>Cytophagia</taxon>
        <taxon>Cytophagales</taxon>
        <taxon>Roseivirgaceae</taxon>
        <taxon>Roseivirga</taxon>
    </lineage>
</organism>
<dbReference type="AlphaFoldDB" id="A0A150XQW5"/>
<accession>A0A150XQW5</accession>
<dbReference type="EMBL" id="LQZQ01000003">
    <property type="protein sequence ID" value="KYG81084.1"/>
    <property type="molecule type" value="Genomic_DNA"/>
</dbReference>
<proteinExistence type="predicted"/>
<name>A0A150XQW5_ROSEK</name>
<evidence type="ECO:0000313" key="1">
    <source>
        <dbReference type="EMBL" id="KYG81084.1"/>
    </source>
</evidence>